<dbReference type="OrthoDB" id="787137at2759"/>
<dbReference type="InterPro" id="IPR013083">
    <property type="entry name" value="Znf_RING/FYVE/PHD"/>
</dbReference>
<dbReference type="HOGENOM" id="CLU_2223671_0_0_1"/>
<evidence type="ECO:0008006" key="3">
    <source>
        <dbReference type="Google" id="ProtNLM"/>
    </source>
</evidence>
<name>A0A0C9XCZ7_9AGAR</name>
<proteinExistence type="predicted"/>
<dbReference type="InterPro" id="IPR011011">
    <property type="entry name" value="Znf_FYVE_PHD"/>
</dbReference>
<accession>A0A0C9XCZ7</accession>
<dbReference type="SUPFAM" id="SSF57903">
    <property type="entry name" value="FYVE/PHD zinc finger"/>
    <property type="match status" value="1"/>
</dbReference>
<dbReference type="EMBL" id="KN838536">
    <property type="protein sequence ID" value="KIK10120.1"/>
    <property type="molecule type" value="Genomic_DNA"/>
</dbReference>
<dbReference type="Gene3D" id="3.30.40.10">
    <property type="entry name" value="Zinc/RING finger domain, C3HC4 (zinc finger)"/>
    <property type="match status" value="1"/>
</dbReference>
<keyword evidence="2" id="KW-1185">Reference proteome</keyword>
<dbReference type="Proteomes" id="UP000054477">
    <property type="component" value="Unassembled WGS sequence"/>
</dbReference>
<dbReference type="AlphaFoldDB" id="A0A0C9XCZ7"/>
<evidence type="ECO:0000313" key="2">
    <source>
        <dbReference type="Proteomes" id="UP000054477"/>
    </source>
</evidence>
<evidence type="ECO:0000313" key="1">
    <source>
        <dbReference type="EMBL" id="KIK10120.1"/>
    </source>
</evidence>
<organism evidence="1 2">
    <name type="scientific">Laccaria amethystina LaAM-08-1</name>
    <dbReference type="NCBI Taxonomy" id="1095629"/>
    <lineage>
        <taxon>Eukaryota</taxon>
        <taxon>Fungi</taxon>
        <taxon>Dikarya</taxon>
        <taxon>Basidiomycota</taxon>
        <taxon>Agaricomycotina</taxon>
        <taxon>Agaricomycetes</taxon>
        <taxon>Agaricomycetidae</taxon>
        <taxon>Agaricales</taxon>
        <taxon>Agaricineae</taxon>
        <taxon>Hydnangiaceae</taxon>
        <taxon>Laccaria</taxon>
    </lineage>
</organism>
<gene>
    <name evidence="1" type="ORF">K443DRAFT_81614</name>
</gene>
<reference evidence="1 2" key="1">
    <citation type="submission" date="2014-04" db="EMBL/GenBank/DDBJ databases">
        <authorList>
            <consortium name="DOE Joint Genome Institute"/>
            <person name="Kuo A."/>
            <person name="Kohler A."/>
            <person name="Nagy L.G."/>
            <person name="Floudas D."/>
            <person name="Copeland A."/>
            <person name="Barry K.W."/>
            <person name="Cichocki N."/>
            <person name="Veneault-Fourrey C."/>
            <person name="LaButti K."/>
            <person name="Lindquist E.A."/>
            <person name="Lipzen A."/>
            <person name="Lundell T."/>
            <person name="Morin E."/>
            <person name="Murat C."/>
            <person name="Sun H."/>
            <person name="Tunlid A."/>
            <person name="Henrissat B."/>
            <person name="Grigoriev I.V."/>
            <person name="Hibbett D.S."/>
            <person name="Martin F."/>
            <person name="Nordberg H.P."/>
            <person name="Cantor M.N."/>
            <person name="Hua S.X."/>
        </authorList>
    </citation>
    <scope>NUCLEOTIDE SEQUENCE [LARGE SCALE GENOMIC DNA]</scope>
    <source>
        <strain evidence="1 2">LaAM-08-1</strain>
    </source>
</reference>
<reference evidence="2" key="2">
    <citation type="submission" date="2015-01" db="EMBL/GenBank/DDBJ databases">
        <title>Evolutionary Origins and Diversification of the Mycorrhizal Mutualists.</title>
        <authorList>
            <consortium name="DOE Joint Genome Institute"/>
            <consortium name="Mycorrhizal Genomics Consortium"/>
            <person name="Kohler A."/>
            <person name="Kuo A."/>
            <person name="Nagy L.G."/>
            <person name="Floudas D."/>
            <person name="Copeland A."/>
            <person name="Barry K.W."/>
            <person name="Cichocki N."/>
            <person name="Veneault-Fourrey C."/>
            <person name="LaButti K."/>
            <person name="Lindquist E.A."/>
            <person name="Lipzen A."/>
            <person name="Lundell T."/>
            <person name="Morin E."/>
            <person name="Murat C."/>
            <person name="Riley R."/>
            <person name="Ohm R."/>
            <person name="Sun H."/>
            <person name="Tunlid A."/>
            <person name="Henrissat B."/>
            <person name="Grigoriev I.V."/>
            <person name="Hibbett D.S."/>
            <person name="Martin F."/>
        </authorList>
    </citation>
    <scope>NUCLEOTIDE SEQUENCE [LARGE SCALE GENOMIC DNA]</scope>
    <source>
        <strain evidence="2">LaAM-08-1</strain>
    </source>
</reference>
<dbReference type="STRING" id="1095629.A0A0C9XCZ7"/>
<sequence>MATCDECGRSGHPSCMELAEIGHVLISYPWKCIECKNCELCKEKGDDVSHVFVKMPTHSETLKRSGFCFVTVAIVVSLCGIGTHRDSCVSARLASGLYGTSTCGTT</sequence>
<protein>
    <recommendedName>
        <fullName evidence="3">PHD finger protein 10</fullName>
    </recommendedName>
</protein>